<keyword evidence="10" id="KW-1185">Reference proteome</keyword>
<dbReference type="NCBIfam" id="NF003246">
    <property type="entry name" value="PRK04204.1-2"/>
    <property type="match status" value="1"/>
</dbReference>
<proteinExistence type="inferred from homology"/>
<comment type="subcellular location">
    <subcellularLocation>
        <location evidence="5">Cytoplasm</location>
    </subcellularLocation>
</comment>
<dbReference type="InterPro" id="IPR037136">
    <property type="entry name" value="RNA3'_phos_cyclase_dom_sf"/>
</dbReference>
<feature type="binding site" evidence="5">
    <location>
        <begin position="320"/>
        <end position="324"/>
    </location>
    <ligand>
        <name>ATP</name>
        <dbReference type="ChEBI" id="CHEBI:30616"/>
    </ligand>
</feature>
<dbReference type="EMBL" id="QJSU01000003">
    <property type="protein sequence ID" value="PYE39732.1"/>
    <property type="molecule type" value="Genomic_DNA"/>
</dbReference>
<feature type="domain" description="RNA 3'-terminal phosphate cyclase insert" evidence="8">
    <location>
        <begin position="209"/>
        <end position="305"/>
    </location>
</feature>
<evidence type="ECO:0000313" key="9">
    <source>
        <dbReference type="EMBL" id="PYE39732.1"/>
    </source>
</evidence>
<gene>
    <name evidence="5" type="primary">rtcA</name>
    <name evidence="9" type="ORF">DFP82_103180</name>
</gene>
<name>A0A2V4V100_9GAMM</name>
<evidence type="ECO:0000256" key="2">
    <source>
        <dbReference type="ARBA" id="ARBA00022598"/>
    </source>
</evidence>
<dbReference type="EC" id="6.5.1.4" evidence="5 6"/>
<dbReference type="GO" id="GO:0005737">
    <property type="term" value="C:cytoplasm"/>
    <property type="evidence" value="ECO:0007669"/>
    <property type="project" value="UniProtKB-SubCell"/>
</dbReference>
<dbReference type="SUPFAM" id="SSF55205">
    <property type="entry name" value="EPT/RTPC-like"/>
    <property type="match status" value="2"/>
</dbReference>
<dbReference type="PANTHER" id="PTHR11096:SF0">
    <property type="entry name" value="RNA 3'-TERMINAL PHOSPHATE CYCLASE"/>
    <property type="match status" value="1"/>
</dbReference>
<dbReference type="InterPro" id="IPR000228">
    <property type="entry name" value="RNA3'_term_phos_cyc"/>
</dbReference>
<dbReference type="Pfam" id="PF01137">
    <property type="entry name" value="RTC"/>
    <property type="match status" value="1"/>
</dbReference>
<dbReference type="PANTHER" id="PTHR11096">
    <property type="entry name" value="RNA 3' TERMINAL PHOSPHATE CYCLASE"/>
    <property type="match status" value="1"/>
</dbReference>
<feature type="active site" description="Tele-AMP-histidine intermediate" evidence="5">
    <location>
        <position position="345"/>
    </location>
</feature>
<keyword evidence="2 5" id="KW-0436">Ligase</keyword>
<dbReference type="HAMAP" id="MF_00200">
    <property type="entry name" value="RTC"/>
    <property type="match status" value="1"/>
</dbReference>
<dbReference type="GO" id="GO:0005524">
    <property type="term" value="F:ATP binding"/>
    <property type="evidence" value="ECO:0007669"/>
    <property type="project" value="UniProtKB-KW"/>
</dbReference>
<sequence>MSFMSNQSASTASAHTASTKSATLKIDGSTGEGGGQIIRTALSLSMLTGIPIEMTNIRAGRAKPGLMRQHLMCVQASQQISNATVTGAALGSSSFRFAPSAIRSGDYHFDIGSAGSTSLVLQTLLPAMLFANTDQSVHSTLSIKGGTHNPLAPTTDFLQHAFVPALAKLGMQVNIECVQAGFAPIGGGVIKATITPFMRRADAKPLHLTERGALSNIALVASVLNLEYDIGKRELASAKSVLLESGVDASLITTRANKLDGIGEGNTCYAQVTHECGDHLHHEIFTLLGEKRTSAEKMGYRLAGLVKRYLFKTDALVDEYLTDQLLLPLALSGGGEFTARIISQHTETQAWLIKQFLPVDIKFEAVDEQKTLVRVIC</sequence>
<evidence type="ECO:0000256" key="3">
    <source>
        <dbReference type="ARBA" id="ARBA00022741"/>
    </source>
</evidence>
<keyword evidence="3 5" id="KW-0547">Nucleotide-binding</keyword>
<reference evidence="9 10" key="1">
    <citation type="submission" date="2018-06" db="EMBL/GenBank/DDBJ databases">
        <title>Genomic Encyclopedia of Type Strains, Phase III (KMG-III): the genomes of soil and plant-associated and newly described type strains.</title>
        <authorList>
            <person name="Whitman W."/>
        </authorList>
    </citation>
    <scope>NUCLEOTIDE SEQUENCE [LARGE SCALE GENOMIC DNA]</scope>
    <source>
        <strain evidence="9 10">CECT 5889</strain>
    </source>
</reference>
<dbReference type="PIRSF" id="PIRSF005378">
    <property type="entry name" value="RNA3'_term_phos_cycl_euk"/>
    <property type="match status" value="1"/>
</dbReference>
<evidence type="ECO:0000256" key="5">
    <source>
        <dbReference type="HAMAP-Rule" id="MF_00200"/>
    </source>
</evidence>
<dbReference type="Pfam" id="PF05189">
    <property type="entry name" value="RTC_insert"/>
    <property type="match status" value="1"/>
</dbReference>
<dbReference type="InterPro" id="IPR013792">
    <property type="entry name" value="RNA3'P_cycl/enolpyr_Trfase_a/b"/>
</dbReference>
<comment type="function">
    <text evidence="5">Catalyzes the conversion of 3'-phosphate to a 2',3'-cyclic phosphodiester at the end of RNA. The mechanism of action of the enzyme occurs in 3 steps: (A) adenylation of the enzyme by ATP; (B) transfer of adenylate to an RNA-N3'P to produce RNA-N3'PP5'A; (C) and attack of the adjacent 2'-hydroxyl on the 3'-phosphorus in the diester linkage to produce the cyclic end product. The biological role of this enzyme is unknown but it is likely to function in some aspects of cellular RNA processing.</text>
</comment>
<dbReference type="Proteomes" id="UP000247746">
    <property type="component" value="Unassembled WGS sequence"/>
</dbReference>
<evidence type="ECO:0000259" key="7">
    <source>
        <dbReference type="Pfam" id="PF01137"/>
    </source>
</evidence>
<organism evidence="9 10">
    <name type="scientific">Psychrobacter fozii</name>
    <dbReference type="NCBI Taxonomy" id="198480"/>
    <lineage>
        <taxon>Bacteria</taxon>
        <taxon>Pseudomonadati</taxon>
        <taxon>Pseudomonadota</taxon>
        <taxon>Gammaproteobacteria</taxon>
        <taxon>Moraxellales</taxon>
        <taxon>Moraxellaceae</taxon>
        <taxon>Psychrobacter</taxon>
    </lineage>
</organism>
<evidence type="ECO:0000259" key="8">
    <source>
        <dbReference type="Pfam" id="PF05189"/>
    </source>
</evidence>
<dbReference type="InterPro" id="IPR013791">
    <property type="entry name" value="RNA3'-term_phos_cycl_insert"/>
</dbReference>
<comment type="similarity">
    <text evidence="1 5">Belongs to the RNA 3'-terminal cyclase family. Type 1 subfamily.</text>
</comment>
<feature type="binding site" evidence="5">
    <location>
        <position position="122"/>
    </location>
    <ligand>
        <name>ATP</name>
        <dbReference type="ChEBI" id="CHEBI:30616"/>
    </ligand>
</feature>
<feature type="domain" description="RNA 3'-terminal phosphate cyclase" evidence="7">
    <location>
        <begin position="31"/>
        <end position="362"/>
    </location>
</feature>
<evidence type="ECO:0000313" key="10">
    <source>
        <dbReference type="Proteomes" id="UP000247746"/>
    </source>
</evidence>
<dbReference type="GO" id="GO:0006396">
    <property type="term" value="P:RNA processing"/>
    <property type="evidence" value="ECO:0007669"/>
    <property type="project" value="UniProtKB-UniRule"/>
</dbReference>
<keyword evidence="5" id="KW-0067">ATP-binding</keyword>
<dbReference type="GO" id="GO:0003963">
    <property type="term" value="F:RNA-3'-phosphate cyclase activity"/>
    <property type="evidence" value="ECO:0007669"/>
    <property type="project" value="UniProtKB-UniRule"/>
</dbReference>
<evidence type="ECO:0000256" key="1">
    <source>
        <dbReference type="ARBA" id="ARBA00009206"/>
    </source>
</evidence>
<dbReference type="InterPro" id="IPR036553">
    <property type="entry name" value="RPTC_insert"/>
</dbReference>
<protein>
    <recommendedName>
        <fullName evidence="5 6">RNA 3'-terminal phosphate cyclase</fullName>
        <shortName evidence="5">RNA cyclase</shortName>
        <shortName evidence="5">RNA-3'-phosphate cyclase</shortName>
        <ecNumber evidence="5 6">6.5.1.4</ecNumber>
    </recommendedName>
</protein>
<accession>A0A2V4V100</accession>
<evidence type="ECO:0000256" key="6">
    <source>
        <dbReference type="NCBIfam" id="TIGR03399"/>
    </source>
</evidence>
<evidence type="ECO:0000256" key="4">
    <source>
        <dbReference type="ARBA" id="ARBA00024481"/>
    </source>
</evidence>
<dbReference type="Gene3D" id="3.65.10.20">
    <property type="entry name" value="RNA 3'-terminal phosphate cyclase domain"/>
    <property type="match status" value="1"/>
</dbReference>
<keyword evidence="5" id="KW-0963">Cytoplasm</keyword>
<dbReference type="InterPro" id="IPR017770">
    <property type="entry name" value="RNA3'_term_phos_cyc_type_1"/>
</dbReference>
<dbReference type="AlphaFoldDB" id="A0A2V4V100"/>
<dbReference type="Gene3D" id="3.30.360.20">
    <property type="entry name" value="RNA 3'-terminal phosphate cyclase, insert domain"/>
    <property type="match status" value="1"/>
</dbReference>
<dbReference type="InterPro" id="IPR023797">
    <property type="entry name" value="RNA3'_phos_cyclase_dom"/>
</dbReference>
<dbReference type="NCBIfam" id="TIGR03399">
    <property type="entry name" value="RNA_3prim_cycl"/>
    <property type="match status" value="1"/>
</dbReference>
<comment type="catalytic activity">
    <reaction evidence="4 5">
        <text>a 3'-end 3'-phospho-ribonucleotide-RNA + ATP = a 3'-end 2',3'-cyclophospho-ribonucleotide-RNA + AMP + diphosphate</text>
        <dbReference type="Rhea" id="RHEA:23976"/>
        <dbReference type="Rhea" id="RHEA-COMP:10463"/>
        <dbReference type="Rhea" id="RHEA-COMP:10464"/>
        <dbReference type="ChEBI" id="CHEBI:30616"/>
        <dbReference type="ChEBI" id="CHEBI:33019"/>
        <dbReference type="ChEBI" id="CHEBI:83062"/>
        <dbReference type="ChEBI" id="CHEBI:83064"/>
        <dbReference type="ChEBI" id="CHEBI:456215"/>
        <dbReference type="EC" id="6.5.1.4"/>
    </reaction>
</comment>
<comment type="caution">
    <text evidence="9">The sequence shown here is derived from an EMBL/GenBank/DDBJ whole genome shotgun (WGS) entry which is preliminary data.</text>
</comment>